<dbReference type="Pfam" id="PF05768">
    <property type="entry name" value="Glrx-like"/>
    <property type="match status" value="1"/>
</dbReference>
<dbReference type="RefSeq" id="WP_306388298.1">
    <property type="nucleotide sequence ID" value="NZ_JAVCAP010000002.1"/>
</dbReference>
<evidence type="ECO:0000313" key="2">
    <source>
        <dbReference type="Proteomes" id="UP001225906"/>
    </source>
</evidence>
<sequence>MRSELILYGTVGCHLCDDAERLLISLELAYQYADIIDDDSLFEQFATSIPVLCDAAKREPLYWPFTTLEITDWLLQR</sequence>
<dbReference type="InterPro" id="IPR008554">
    <property type="entry name" value="Glutaredoxin-like"/>
</dbReference>
<name>A0ABT9JPV4_9PROT</name>
<dbReference type="SUPFAM" id="SSF52833">
    <property type="entry name" value="Thioredoxin-like"/>
    <property type="match status" value="1"/>
</dbReference>
<reference evidence="2" key="1">
    <citation type="journal article" date="2019" name="Int. J. Syst. Evol. Microbiol.">
        <title>The Global Catalogue of Microorganisms (GCM) 10K type strain sequencing project: providing services to taxonomists for standard genome sequencing and annotation.</title>
        <authorList>
            <consortium name="The Broad Institute Genomics Platform"/>
            <consortium name="The Broad Institute Genome Sequencing Center for Infectious Disease"/>
            <person name="Wu L."/>
            <person name="Ma J."/>
        </authorList>
    </citation>
    <scope>NUCLEOTIDE SEQUENCE [LARGE SCALE GENOMIC DNA]</scope>
    <source>
        <strain evidence="2">VKM B-3159</strain>
    </source>
</reference>
<proteinExistence type="predicted"/>
<keyword evidence="2" id="KW-1185">Reference proteome</keyword>
<dbReference type="InterPro" id="IPR036249">
    <property type="entry name" value="Thioredoxin-like_sf"/>
</dbReference>
<accession>A0ABT9JPV4</accession>
<dbReference type="Proteomes" id="UP001225906">
    <property type="component" value="Unassembled WGS sequence"/>
</dbReference>
<protein>
    <submittedName>
        <fullName evidence="1">Glutaredoxin family protein</fullName>
    </submittedName>
</protein>
<dbReference type="Gene3D" id="3.40.30.10">
    <property type="entry name" value="Glutaredoxin"/>
    <property type="match status" value="1"/>
</dbReference>
<evidence type="ECO:0000313" key="1">
    <source>
        <dbReference type="EMBL" id="MDP8566592.1"/>
    </source>
</evidence>
<dbReference type="EMBL" id="JAVCAP010000002">
    <property type="protein sequence ID" value="MDP8566592.1"/>
    <property type="molecule type" value="Genomic_DNA"/>
</dbReference>
<gene>
    <name evidence="1" type="ORF">Q9291_01900</name>
</gene>
<comment type="caution">
    <text evidence="1">The sequence shown here is derived from an EMBL/GenBank/DDBJ whole genome shotgun (WGS) entry which is preliminary data.</text>
</comment>
<organism evidence="1 2">
    <name type="scientific">Methylophilus aquaticus</name>
    <dbReference type="NCBI Taxonomy" id="1971610"/>
    <lineage>
        <taxon>Bacteria</taxon>
        <taxon>Pseudomonadati</taxon>
        <taxon>Pseudomonadota</taxon>
        <taxon>Betaproteobacteria</taxon>
        <taxon>Nitrosomonadales</taxon>
        <taxon>Methylophilaceae</taxon>
        <taxon>Methylophilus</taxon>
    </lineage>
</organism>